<dbReference type="AlphaFoldDB" id="A0AAE1CAN3"/>
<dbReference type="EMBL" id="JAULSO010000003">
    <property type="protein sequence ID" value="KAK3685774.1"/>
    <property type="molecule type" value="Genomic_DNA"/>
</dbReference>
<gene>
    <name evidence="1" type="ORF">B0T22DRAFT_466494</name>
</gene>
<dbReference type="Gene3D" id="3.40.50.300">
    <property type="entry name" value="P-loop containing nucleotide triphosphate hydrolases"/>
    <property type="match status" value="2"/>
</dbReference>
<evidence type="ECO:0000313" key="2">
    <source>
        <dbReference type="Proteomes" id="UP001270362"/>
    </source>
</evidence>
<organism evidence="1 2">
    <name type="scientific">Podospora appendiculata</name>
    <dbReference type="NCBI Taxonomy" id="314037"/>
    <lineage>
        <taxon>Eukaryota</taxon>
        <taxon>Fungi</taxon>
        <taxon>Dikarya</taxon>
        <taxon>Ascomycota</taxon>
        <taxon>Pezizomycotina</taxon>
        <taxon>Sordariomycetes</taxon>
        <taxon>Sordariomycetidae</taxon>
        <taxon>Sordariales</taxon>
        <taxon>Podosporaceae</taxon>
        <taxon>Podospora</taxon>
    </lineage>
</organism>
<name>A0AAE1CAN3_9PEZI</name>
<keyword evidence="2" id="KW-1185">Reference proteome</keyword>
<evidence type="ECO:0000313" key="1">
    <source>
        <dbReference type="EMBL" id="KAK3685774.1"/>
    </source>
</evidence>
<comment type="caution">
    <text evidence="1">The sequence shown here is derived from an EMBL/GenBank/DDBJ whole genome shotgun (WGS) entry which is preliminary data.</text>
</comment>
<dbReference type="PANTHER" id="PTHR10285">
    <property type="entry name" value="URIDINE KINASE"/>
    <property type="match status" value="1"/>
</dbReference>
<reference evidence="1" key="1">
    <citation type="journal article" date="2023" name="Mol. Phylogenet. Evol.">
        <title>Genome-scale phylogeny and comparative genomics of the fungal order Sordariales.</title>
        <authorList>
            <person name="Hensen N."/>
            <person name="Bonometti L."/>
            <person name="Westerberg I."/>
            <person name="Brannstrom I.O."/>
            <person name="Guillou S."/>
            <person name="Cros-Aarteil S."/>
            <person name="Calhoun S."/>
            <person name="Haridas S."/>
            <person name="Kuo A."/>
            <person name="Mondo S."/>
            <person name="Pangilinan J."/>
            <person name="Riley R."/>
            <person name="LaButti K."/>
            <person name="Andreopoulos B."/>
            <person name="Lipzen A."/>
            <person name="Chen C."/>
            <person name="Yan M."/>
            <person name="Daum C."/>
            <person name="Ng V."/>
            <person name="Clum A."/>
            <person name="Steindorff A."/>
            <person name="Ohm R.A."/>
            <person name="Martin F."/>
            <person name="Silar P."/>
            <person name="Natvig D.O."/>
            <person name="Lalanne C."/>
            <person name="Gautier V."/>
            <person name="Ament-Velasquez S.L."/>
            <person name="Kruys A."/>
            <person name="Hutchinson M.I."/>
            <person name="Powell A.J."/>
            <person name="Barry K."/>
            <person name="Miller A.N."/>
            <person name="Grigoriev I.V."/>
            <person name="Debuchy R."/>
            <person name="Gladieux P."/>
            <person name="Hiltunen Thoren M."/>
            <person name="Johannesson H."/>
        </authorList>
    </citation>
    <scope>NUCLEOTIDE SEQUENCE</scope>
    <source>
        <strain evidence="1">CBS 314.62</strain>
    </source>
</reference>
<protein>
    <submittedName>
        <fullName evidence="1">P-loop containing nucleoside triphosphate hydrolase protein</fullName>
    </submittedName>
</protein>
<dbReference type="GO" id="GO:0016787">
    <property type="term" value="F:hydrolase activity"/>
    <property type="evidence" value="ECO:0007669"/>
    <property type="project" value="UniProtKB-KW"/>
</dbReference>
<dbReference type="Proteomes" id="UP001270362">
    <property type="component" value="Unassembled WGS sequence"/>
</dbReference>
<reference evidence="1" key="2">
    <citation type="submission" date="2023-06" db="EMBL/GenBank/DDBJ databases">
        <authorList>
            <consortium name="Lawrence Berkeley National Laboratory"/>
            <person name="Haridas S."/>
            <person name="Hensen N."/>
            <person name="Bonometti L."/>
            <person name="Westerberg I."/>
            <person name="Brannstrom I.O."/>
            <person name="Guillou S."/>
            <person name="Cros-Aarteil S."/>
            <person name="Calhoun S."/>
            <person name="Kuo A."/>
            <person name="Mondo S."/>
            <person name="Pangilinan J."/>
            <person name="Riley R."/>
            <person name="Labutti K."/>
            <person name="Andreopoulos B."/>
            <person name="Lipzen A."/>
            <person name="Chen C."/>
            <person name="Yanf M."/>
            <person name="Daum C."/>
            <person name="Ng V."/>
            <person name="Clum A."/>
            <person name="Steindorff A."/>
            <person name="Ohm R."/>
            <person name="Martin F."/>
            <person name="Silar P."/>
            <person name="Natvig D."/>
            <person name="Lalanne C."/>
            <person name="Gautier V."/>
            <person name="Ament-Velasquez S.L."/>
            <person name="Kruys A."/>
            <person name="Hutchinson M.I."/>
            <person name="Powell A.J."/>
            <person name="Barry K."/>
            <person name="Miller A.N."/>
            <person name="Grigoriev I.V."/>
            <person name="Debuchy R."/>
            <person name="Gladieux P."/>
            <person name="Thoren M.H."/>
            <person name="Johannesson H."/>
        </authorList>
    </citation>
    <scope>NUCLEOTIDE SEQUENCE</scope>
    <source>
        <strain evidence="1">CBS 314.62</strain>
    </source>
</reference>
<sequence>MEEQVTRLVDKAWTKFLKTPKESRLLIAIGGIPGSGKTTLSQLITAALNARYAAASSPPSELASALPIAAFVPMDGYHLTRAQLSAMPDPARAHARRGAEFTFDGEGFLRLVRALREPLTPASGPVFAPSFDHAVKDPKEDDIAVLPGQRIVVFEGNYVVLDKEPWRSAAALMDERWFVDVDFAVARKRLARRHVAAGIAATLEEADRRAVENDLPNGEEVVRLRLDVDEVVSSREDGTWVHE</sequence>
<dbReference type="SUPFAM" id="SSF52540">
    <property type="entry name" value="P-loop containing nucleoside triphosphate hydrolases"/>
    <property type="match status" value="1"/>
</dbReference>
<keyword evidence="1" id="KW-0378">Hydrolase</keyword>
<proteinExistence type="predicted"/>
<accession>A0AAE1CAN3</accession>
<dbReference type="InterPro" id="IPR027417">
    <property type="entry name" value="P-loop_NTPase"/>
</dbReference>